<dbReference type="GO" id="GO:0003677">
    <property type="term" value="F:DNA binding"/>
    <property type="evidence" value="ECO:0007669"/>
    <property type="project" value="InterPro"/>
</dbReference>
<feature type="domain" description="HTH cro/C1-type" evidence="1">
    <location>
        <begin position="8"/>
        <end position="62"/>
    </location>
</feature>
<dbReference type="CDD" id="cd00093">
    <property type="entry name" value="HTH_XRE"/>
    <property type="match status" value="1"/>
</dbReference>
<dbReference type="Proteomes" id="UP000885830">
    <property type="component" value="Unassembled WGS sequence"/>
</dbReference>
<name>A0A7C5LV15_9PROT</name>
<dbReference type="Gene3D" id="1.10.260.40">
    <property type="entry name" value="lambda repressor-like DNA-binding domains"/>
    <property type="match status" value="1"/>
</dbReference>
<dbReference type="InterPro" id="IPR052345">
    <property type="entry name" value="Rad_response_metalloprotease"/>
</dbReference>
<proteinExistence type="predicted"/>
<dbReference type="PROSITE" id="PS50943">
    <property type="entry name" value="HTH_CROC1"/>
    <property type="match status" value="1"/>
</dbReference>
<dbReference type="PANTHER" id="PTHR43236">
    <property type="entry name" value="ANTITOXIN HIGA1"/>
    <property type="match status" value="1"/>
</dbReference>
<protein>
    <submittedName>
        <fullName evidence="2">XRE family transcriptional regulator</fullName>
    </submittedName>
</protein>
<evidence type="ECO:0000313" key="2">
    <source>
        <dbReference type="EMBL" id="HHL42890.1"/>
    </source>
</evidence>
<reference evidence="2" key="1">
    <citation type="journal article" date="2020" name="mSystems">
        <title>Genome- and Community-Level Interaction Insights into Carbon Utilization and Element Cycling Functions of Hydrothermarchaeota in Hydrothermal Sediment.</title>
        <authorList>
            <person name="Zhou Z."/>
            <person name="Liu Y."/>
            <person name="Xu W."/>
            <person name="Pan J."/>
            <person name="Luo Z.H."/>
            <person name="Li M."/>
        </authorList>
    </citation>
    <scope>NUCLEOTIDE SEQUENCE [LARGE SCALE GENOMIC DNA]</scope>
    <source>
        <strain evidence="2">HyVt-485</strain>
    </source>
</reference>
<accession>A0A7C5LV15</accession>
<organism evidence="2">
    <name type="scientific">Hellea balneolensis</name>
    <dbReference type="NCBI Taxonomy" id="287478"/>
    <lineage>
        <taxon>Bacteria</taxon>
        <taxon>Pseudomonadati</taxon>
        <taxon>Pseudomonadota</taxon>
        <taxon>Alphaproteobacteria</taxon>
        <taxon>Maricaulales</taxon>
        <taxon>Robiginitomaculaceae</taxon>
        <taxon>Hellea</taxon>
    </lineage>
</organism>
<gene>
    <name evidence="2" type="ORF">ENJ42_04670</name>
</gene>
<comment type="caution">
    <text evidence="2">The sequence shown here is derived from an EMBL/GenBank/DDBJ whole genome shotgun (WGS) entry which is preliminary data.</text>
</comment>
<dbReference type="PANTHER" id="PTHR43236:SF1">
    <property type="entry name" value="BLL7220 PROTEIN"/>
    <property type="match status" value="1"/>
</dbReference>
<sequence length="206" mass="22729">MTSIGERIKKARLKIGLSQMELAEAANVSQPTVANWENDSHTPRQAALEKLAQILDSETSWLKVGDAVLEHHTHSIDEYLARPVHHVPIFAWPSPNTARTQLVDGKARDYVAISIEASKPFALIANDPAMAAHFPIGSAIIFDAGAIDLQDGSCYLFDLGERIVLRRWQSAPGRLEALPNQSAVDPEFVSERPLPLARALMSIRRH</sequence>
<dbReference type="InterPro" id="IPR001387">
    <property type="entry name" value="Cro/C1-type_HTH"/>
</dbReference>
<dbReference type="EMBL" id="DRMJ01000235">
    <property type="protein sequence ID" value="HHL42890.1"/>
    <property type="molecule type" value="Genomic_DNA"/>
</dbReference>
<dbReference type="SUPFAM" id="SSF47413">
    <property type="entry name" value="lambda repressor-like DNA-binding domains"/>
    <property type="match status" value="1"/>
</dbReference>
<evidence type="ECO:0000259" key="1">
    <source>
        <dbReference type="PROSITE" id="PS50943"/>
    </source>
</evidence>
<dbReference type="Gene3D" id="2.10.109.10">
    <property type="entry name" value="Umud Fragment, subunit A"/>
    <property type="match status" value="1"/>
</dbReference>
<dbReference type="SMART" id="SM00530">
    <property type="entry name" value="HTH_XRE"/>
    <property type="match status" value="1"/>
</dbReference>
<dbReference type="Pfam" id="PF01381">
    <property type="entry name" value="HTH_3"/>
    <property type="match status" value="1"/>
</dbReference>
<dbReference type="AlphaFoldDB" id="A0A7C5LV15"/>
<dbReference type="InterPro" id="IPR010982">
    <property type="entry name" value="Lambda_DNA-bd_dom_sf"/>
</dbReference>